<sequence length="334" mass="36556">MSSSASHAFITDRLPLACNAATTPKAPSPPSPSRATPPPLPALAWATTSERSCARSWSLKRPNRLLPRRLPMRALVIDDELPAREELLWLLEQCPQISAADQAESAKAALERLESGPPVDVVFLDIDMPGLNGVRLAQLWRDRLGDEAPILIFVTAYDAHAVDAFALDAADYLLKPVRLSRLQHAIERAERRQHQGVAAPTSEASEAHETAPAPATSPLTRISVEEHGSYRVIPVDDIVWIEADEGFATVHTEKGGYLTDFSLKFLEENLPADHFFRSHRSFIVRLSAISVIAPTGAGTYRLLLGDESTGVPLARSRAPELKARIPWSAHAIEE</sequence>
<feature type="compositionally biased region" description="Pro residues" evidence="2">
    <location>
        <begin position="26"/>
        <end position="41"/>
    </location>
</feature>
<dbReference type="Pfam" id="PF04397">
    <property type="entry name" value="LytTR"/>
    <property type="match status" value="1"/>
</dbReference>
<dbReference type="PANTHER" id="PTHR37299:SF1">
    <property type="entry name" value="STAGE 0 SPORULATION PROTEIN A HOMOLOG"/>
    <property type="match status" value="1"/>
</dbReference>
<dbReference type="PROSITE" id="PS50110">
    <property type="entry name" value="RESPONSE_REGULATORY"/>
    <property type="match status" value="1"/>
</dbReference>
<feature type="region of interest" description="Disordered" evidence="2">
    <location>
        <begin position="191"/>
        <end position="220"/>
    </location>
</feature>
<feature type="domain" description="Response regulatory" evidence="3">
    <location>
        <begin position="73"/>
        <end position="190"/>
    </location>
</feature>
<dbReference type="PROSITE" id="PS50930">
    <property type="entry name" value="HTH_LYTTR"/>
    <property type="match status" value="1"/>
</dbReference>
<evidence type="ECO:0000256" key="2">
    <source>
        <dbReference type="SAM" id="MobiDB-lite"/>
    </source>
</evidence>
<name>A0A5C6X6U8_9DELT</name>
<proteinExistence type="predicted"/>
<accession>A0A5C6X6U8</accession>
<dbReference type="SUPFAM" id="SSF52172">
    <property type="entry name" value="CheY-like"/>
    <property type="match status" value="1"/>
</dbReference>
<evidence type="ECO:0000256" key="1">
    <source>
        <dbReference type="PROSITE-ProRule" id="PRU00169"/>
    </source>
</evidence>
<dbReference type="GO" id="GO:0003677">
    <property type="term" value="F:DNA binding"/>
    <property type="evidence" value="ECO:0007669"/>
    <property type="project" value="InterPro"/>
</dbReference>
<evidence type="ECO:0000313" key="6">
    <source>
        <dbReference type="Proteomes" id="UP000321046"/>
    </source>
</evidence>
<dbReference type="Gene3D" id="2.40.50.1020">
    <property type="entry name" value="LytTr DNA-binding domain"/>
    <property type="match status" value="1"/>
</dbReference>
<organism evidence="5 6">
    <name type="scientific">Lujinxingia vulgaris</name>
    <dbReference type="NCBI Taxonomy" id="2600176"/>
    <lineage>
        <taxon>Bacteria</taxon>
        <taxon>Deltaproteobacteria</taxon>
        <taxon>Bradymonadales</taxon>
        <taxon>Lujinxingiaceae</taxon>
        <taxon>Lujinxingia</taxon>
    </lineage>
</organism>
<evidence type="ECO:0000259" key="3">
    <source>
        <dbReference type="PROSITE" id="PS50110"/>
    </source>
</evidence>
<gene>
    <name evidence="5" type="ORF">FRC96_18915</name>
</gene>
<dbReference type="Proteomes" id="UP000321046">
    <property type="component" value="Unassembled WGS sequence"/>
</dbReference>
<dbReference type="SMART" id="SM00448">
    <property type="entry name" value="REC"/>
    <property type="match status" value="1"/>
</dbReference>
<dbReference type="InterPro" id="IPR046947">
    <property type="entry name" value="LytR-like"/>
</dbReference>
<dbReference type="EMBL" id="VOSL01000140">
    <property type="protein sequence ID" value="TXD32069.1"/>
    <property type="molecule type" value="Genomic_DNA"/>
</dbReference>
<evidence type="ECO:0000259" key="4">
    <source>
        <dbReference type="PROSITE" id="PS50930"/>
    </source>
</evidence>
<reference evidence="5 6" key="1">
    <citation type="submission" date="2019-08" db="EMBL/GenBank/DDBJ databases">
        <title>Bradymonadales sp. TMQ2.</title>
        <authorList>
            <person name="Liang Q."/>
        </authorList>
    </citation>
    <scope>NUCLEOTIDE SEQUENCE [LARGE SCALE GENOMIC DNA]</scope>
    <source>
        <strain evidence="5 6">TMQ2</strain>
    </source>
</reference>
<dbReference type="InterPro" id="IPR007492">
    <property type="entry name" value="LytTR_DNA-bd_dom"/>
</dbReference>
<feature type="region of interest" description="Disordered" evidence="2">
    <location>
        <begin position="20"/>
        <end position="42"/>
    </location>
</feature>
<dbReference type="GO" id="GO:0000156">
    <property type="term" value="F:phosphorelay response regulator activity"/>
    <property type="evidence" value="ECO:0007669"/>
    <property type="project" value="InterPro"/>
</dbReference>
<dbReference type="OrthoDB" id="1490554at2"/>
<evidence type="ECO:0000313" key="5">
    <source>
        <dbReference type="EMBL" id="TXD32069.1"/>
    </source>
</evidence>
<dbReference type="Gene3D" id="3.40.50.2300">
    <property type="match status" value="1"/>
</dbReference>
<keyword evidence="1" id="KW-0597">Phosphoprotein</keyword>
<dbReference type="AlphaFoldDB" id="A0A5C6X6U8"/>
<feature type="modified residue" description="4-aspartylphosphate" evidence="1">
    <location>
        <position position="125"/>
    </location>
</feature>
<dbReference type="PANTHER" id="PTHR37299">
    <property type="entry name" value="TRANSCRIPTIONAL REGULATOR-RELATED"/>
    <property type="match status" value="1"/>
</dbReference>
<protein>
    <submittedName>
        <fullName evidence="5">Response regulator transcription factor</fullName>
    </submittedName>
</protein>
<dbReference type="Pfam" id="PF00072">
    <property type="entry name" value="Response_reg"/>
    <property type="match status" value="1"/>
</dbReference>
<dbReference type="InterPro" id="IPR001789">
    <property type="entry name" value="Sig_transdc_resp-reg_receiver"/>
</dbReference>
<feature type="domain" description="HTH LytTR-type" evidence="4">
    <location>
        <begin position="222"/>
        <end position="327"/>
    </location>
</feature>
<comment type="caution">
    <text evidence="5">The sequence shown here is derived from an EMBL/GenBank/DDBJ whole genome shotgun (WGS) entry which is preliminary data.</text>
</comment>
<dbReference type="InterPro" id="IPR011006">
    <property type="entry name" value="CheY-like_superfamily"/>
</dbReference>
<dbReference type="SMART" id="SM00850">
    <property type="entry name" value="LytTR"/>
    <property type="match status" value="1"/>
</dbReference>